<dbReference type="InterPro" id="IPR018834">
    <property type="entry name" value="DNA/RNA-bd_Est1-type"/>
</dbReference>
<dbReference type="PANTHER" id="PTHR15696">
    <property type="entry name" value="SMG-7 SUPPRESSOR WITH MORPHOLOGICAL EFFECT ON GENITALIA PROTEIN 7"/>
    <property type="match status" value="1"/>
</dbReference>
<keyword evidence="1" id="KW-0677">Repeat</keyword>
<dbReference type="AlphaFoldDB" id="A0ABD2ZLP9"/>
<evidence type="ECO:0000256" key="1">
    <source>
        <dbReference type="ARBA" id="ARBA00022737"/>
    </source>
</evidence>
<evidence type="ECO:0000259" key="4">
    <source>
        <dbReference type="Pfam" id="PF10374"/>
    </source>
</evidence>
<dbReference type="PANTHER" id="PTHR15696:SF0">
    <property type="entry name" value="TELOMERASE-BINDING PROTEIN EST1A"/>
    <property type="match status" value="1"/>
</dbReference>
<feature type="domain" description="Telomerase activating protein Est1-like N-terminal" evidence="4">
    <location>
        <begin position="70"/>
        <end position="190"/>
    </location>
</feature>
<dbReference type="Pfam" id="PF10374">
    <property type="entry name" value="EST1"/>
    <property type="match status" value="1"/>
</dbReference>
<organism evidence="5 6">
    <name type="scientific">Cinchona calisaya</name>
    <dbReference type="NCBI Taxonomy" id="153742"/>
    <lineage>
        <taxon>Eukaryota</taxon>
        <taxon>Viridiplantae</taxon>
        <taxon>Streptophyta</taxon>
        <taxon>Embryophyta</taxon>
        <taxon>Tracheophyta</taxon>
        <taxon>Spermatophyta</taxon>
        <taxon>Magnoliopsida</taxon>
        <taxon>eudicotyledons</taxon>
        <taxon>Gunneridae</taxon>
        <taxon>Pentapetalae</taxon>
        <taxon>asterids</taxon>
        <taxon>lamiids</taxon>
        <taxon>Gentianales</taxon>
        <taxon>Rubiaceae</taxon>
        <taxon>Cinchonoideae</taxon>
        <taxon>Cinchoneae</taxon>
        <taxon>Cinchona</taxon>
    </lineage>
</organism>
<feature type="compositionally biased region" description="Polar residues" evidence="2">
    <location>
        <begin position="673"/>
        <end position="689"/>
    </location>
</feature>
<dbReference type="SUPFAM" id="SSF48452">
    <property type="entry name" value="TPR-like"/>
    <property type="match status" value="1"/>
</dbReference>
<feature type="domain" description="DNA/RNA-binding" evidence="3">
    <location>
        <begin position="201"/>
        <end position="520"/>
    </location>
</feature>
<accession>A0ABD2ZLP9</accession>
<evidence type="ECO:0000313" key="6">
    <source>
        <dbReference type="Proteomes" id="UP001630127"/>
    </source>
</evidence>
<comment type="caution">
    <text evidence="5">The sequence shown here is derived from an EMBL/GenBank/DDBJ whole genome shotgun (WGS) entry which is preliminary data.</text>
</comment>
<dbReference type="Proteomes" id="UP001630127">
    <property type="component" value="Unassembled WGS sequence"/>
</dbReference>
<dbReference type="InterPro" id="IPR045153">
    <property type="entry name" value="Est1/Ebs1-like"/>
</dbReference>
<sequence>MEIDTPAAYTDRLLKQDGFLEVLNTEKQLLGLIYSKGLLHKHVQELYRKVRAAYQSIILTGYDVVDLQEIEHFLWKLHYKHIYEFRKNIKQCCINGEIIKEETLRVDAEVQGNINRYVEGLKSFLSEAADFYNSLIKEFREVCGLPGEVFLYKNGETSFSTQPMKLSKCQFACHRFLICLGDLARYGELCKKLDASKWSVAFAYYLEASRIWPASGNPHNQMTALATYVGDAFLALYHCTRSWAVKEPFPDARDNLMLIFEENRSMHPPSLSNEAHIDFFKPAEKIYLSSVSQSIDGSSNSSNAETTSILSPEKSEIWPLFVRLISFFLGRSSLEEFHCTLSSTVRHLEALVLLDDEQLKAALESYQLMDSLRRGPYRALQLVSIFIFILHSLTEIHQNEKLNENDKEQQSAQTALAYSALTATFICIARLLERCLKSNQLENCPLLPAVLVFVEWLVGTLDQAEAYAADEKVTSAMSYFFRTLADLLNRLNLSEGETALDKSALWEDYELRGFEPMAHAHSSLDFTSTHWEWMESFNSKRSQRIFHAGMGFINRSSNNKQWIYFDTKGTKFYTLGSLKILGGREEIGESYSSLEVEPLEQKCRNVKVHTEDSPGESCQKSLPVPPEEEEVILFKPITRHNSAPLYKYITEKDHVSIEGVKEQTKSAEESLRRATSLSTGKNQLWSERSSLPSDATDMKYSKPLKESATYPAGPPSLSAWVFDRDKASYEPEKENKNFNKNELSPIPEISFESLTGLSLDKMDPIAGSDHANAATKILSPPTYVAPVPSAPLLPDDVIWFTGNSPSFLETDSILGAPPGSKVTDSILGAPPVSEYSSGSTPHVPLDCSSVLPGLVRGYPPLLGMSSSEWLYHYRNNHKPDQTSTLLWPVHVINGPGHFSSFHTNDISRLDIFNQWGNPLSFTPAFHMESPQLHPGSSLVYGMVEQQKDNLLGYQRPSHFVCAAVSDSKTEQQPLRQYLKEKEWQLHSSQLRGSSAFLGN</sequence>
<reference evidence="5 6" key="1">
    <citation type="submission" date="2024-11" db="EMBL/GenBank/DDBJ databases">
        <title>A near-complete genome assembly of Cinchona calisaya.</title>
        <authorList>
            <person name="Lian D.C."/>
            <person name="Zhao X.W."/>
            <person name="Wei L."/>
        </authorList>
    </citation>
    <scope>NUCLEOTIDE SEQUENCE [LARGE SCALE GENOMIC DNA]</scope>
    <source>
        <tissue evidence="5">Nenye</tissue>
    </source>
</reference>
<dbReference type="EMBL" id="JBJUIK010000008">
    <property type="protein sequence ID" value="KAL3519776.1"/>
    <property type="molecule type" value="Genomic_DNA"/>
</dbReference>
<gene>
    <name evidence="5" type="ORF">ACH5RR_017925</name>
</gene>
<evidence type="ECO:0000259" key="3">
    <source>
        <dbReference type="Pfam" id="PF10373"/>
    </source>
</evidence>
<dbReference type="InterPro" id="IPR019458">
    <property type="entry name" value="Est1-like_N"/>
</dbReference>
<feature type="region of interest" description="Disordered" evidence="2">
    <location>
        <begin position="666"/>
        <end position="689"/>
    </location>
</feature>
<evidence type="ECO:0000256" key="2">
    <source>
        <dbReference type="SAM" id="MobiDB-lite"/>
    </source>
</evidence>
<evidence type="ECO:0000313" key="5">
    <source>
        <dbReference type="EMBL" id="KAL3519776.1"/>
    </source>
</evidence>
<dbReference type="Gene3D" id="1.25.40.10">
    <property type="entry name" value="Tetratricopeptide repeat domain"/>
    <property type="match status" value="1"/>
</dbReference>
<protein>
    <recommendedName>
        <fullName evidence="7">Protein SMG7L</fullName>
    </recommendedName>
</protein>
<keyword evidence="6" id="KW-1185">Reference proteome</keyword>
<name>A0ABD2ZLP9_9GENT</name>
<dbReference type="Pfam" id="PF10373">
    <property type="entry name" value="EST1_DNA_bind"/>
    <property type="match status" value="1"/>
</dbReference>
<evidence type="ECO:0008006" key="7">
    <source>
        <dbReference type="Google" id="ProtNLM"/>
    </source>
</evidence>
<proteinExistence type="predicted"/>
<dbReference type="FunFam" id="1.25.40.10:FF:000225">
    <property type="entry name" value="Protein SMG7"/>
    <property type="match status" value="1"/>
</dbReference>
<dbReference type="InterPro" id="IPR011990">
    <property type="entry name" value="TPR-like_helical_dom_sf"/>
</dbReference>